<feature type="transmembrane region" description="Helical" evidence="6">
    <location>
        <begin position="175"/>
        <end position="194"/>
    </location>
</feature>
<keyword evidence="2 6" id="KW-0812">Transmembrane</keyword>
<evidence type="ECO:0000256" key="5">
    <source>
        <dbReference type="SAM" id="MobiDB-lite"/>
    </source>
</evidence>
<evidence type="ECO:0000313" key="8">
    <source>
        <dbReference type="EMBL" id="ROV96693.1"/>
    </source>
</evidence>
<feature type="transmembrane region" description="Helical" evidence="6">
    <location>
        <begin position="206"/>
        <end position="228"/>
    </location>
</feature>
<accession>A0A423W068</accession>
<dbReference type="PANTHER" id="PTHR23507">
    <property type="entry name" value="ZGC:174356"/>
    <property type="match status" value="1"/>
</dbReference>
<reference evidence="8 9" key="1">
    <citation type="submission" date="2015-09" db="EMBL/GenBank/DDBJ databases">
        <title>Host preference determinants of Valsa canker pathogens revealed by comparative genomics.</title>
        <authorList>
            <person name="Yin Z."/>
            <person name="Huang L."/>
        </authorList>
    </citation>
    <scope>NUCLEOTIDE SEQUENCE [LARGE SCALE GENOMIC DNA]</scope>
    <source>
        <strain evidence="8 9">YSFL</strain>
    </source>
</reference>
<dbReference type="PROSITE" id="PS50850">
    <property type="entry name" value="MFS"/>
    <property type="match status" value="1"/>
</dbReference>
<dbReference type="Pfam" id="PF07690">
    <property type="entry name" value="MFS_1"/>
    <property type="match status" value="1"/>
</dbReference>
<dbReference type="Gene3D" id="1.20.1250.20">
    <property type="entry name" value="MFS general substrate transporter like domains"/>
    <property type="match status" value="1"/>
</dbReference>
<feature type="region of interest" description="Disordered" evidence="5">
    <location>
        <begin position="1"/>
        <end position="39"/>
    </location>
</feature>
<feature type="transmembrane region" description="Helical" evidence="6">
    <location>
        <begin position="394"/>
        <end position="411"/>
    </location>
</feature>
<dbReference type="GO" id="GO:0016020">
    <property type="term" value="C:membrane"/>
    <property type="evidence" value="ECO:0007669"/>
    <property type="project" value="UniProtKB-SubCell"/>
</dbReference>
<keyword evidence="3 6" id="KW-1133">Transmembrane helix</keyword>
<gene>
    <name evidence="8" type="ORF">VSDG_05520</name>
</gene>
<sequence>MARPDKLQTEDDPHHLASEETPLLLPEGTTATALEEDEEDPRDKYKWPVIFLTFSLIFLLEISIGISTPAWNALLEKGLCAEAYPDLAQTLVEGNESPCKGKAVQGRLAMYRGWSYTLDCIPTILLAVPYGFLSDKWGRKPVAILSFVGIALVTVCYEVVFYFPLPMWTFLVASAWYMIGGGTNVGTSMLYTILADVVPADELASVLFRFFAIFMVGSLIANPLGGFLLSQGPWVALVTGNLFMLISVATLYLMPETLVVRRWHDAKAAGKTGSPSPSLMPQESEDEEGLKKKSAFRATVDAAQTQLLHGLDFLVGNKRVVVLMVPLIFETVEKYIEELLMQYATKRYGWSWSKASYVLTLKSASYIMMLTVLLPAISSFCLSTLGMSPLKKDLWLARCSGAVLILADLVITFSYTPALYALGLVLLAGGCGLPPLLRSLLNALVEPHHVGILNTLLGFLDTLGVMVAAPIFSQALSKGIELGGGWIGLPFAAGACIAAMAAGILAVYRLPEPPLDGGEEGASPGS</sequence>
<name>A0A423W068_CYTCH</name>
<evidence type="ECO:0000256" key="1">
    <source>
        <dbReference type="ARBA" id="ARBA00004141"/>
    </source>
</evidence>
<dbReference type="CDD" id="cd06174">
    <property type="entry name" value="MFS"/>
    <property type="match status" value="1"/>
</dbReference>
<evidence type="ECO:0000313" key="9">
    <source>
        <dbReference type="Proteomes" id="UP000284375"/>
    </source>
</evidence>
<dbReference type="SUPFAM" id="SSF103473">
    <property type="entry name" value="MFS general substrate transporter"/>
    <property type="match status" value="1"/>
</dbReference>
<evidence type="ECO:0000256" key="6">
    <source>
        <dbReference type="SAM" id="Phobius"/>
    </source>
</evidence>
<dbReference type="InterPro" id="IPR020846">
    <property type="entry name" value="MFS_dom"/>
</dbReference>
<comment type="caution">
    <text evidence="8">The sequence shown here is derived from an EMBL/GenBank/DDBJ whole genome shotgun (WGS) entry which is preliminary data.</text>
</comment>
<feature type="transmembrane region" description="Helical" evidence="6">
    <location>
        <begin position="418"/>
        <end position="437"/>
    </location>
</feature>
<evidence type="ECO:0000256" key="2">
    <source>
        <dbReference type="ARBA" id="ARBA00022692"/>
    </source>
</evidence>
<dbReference type="GO" id="GO:0022857">
    <property type="term" value="F:transmembrane transporter activity"/>
    <property type="evidence" value="ECO:0007669"/>
    <property type="project" value="InterPro"/>
</dbReference>
<evidence type="ECO:0000256" key="4">
    <source>
        <dbReference type="ARBA" id="ARBA00023136"/>
    </source>
</evidence>
<dbReference type="InterPro" id="IPR011701">
    <property type="entry name" value="MFS"/>
</dbReference>
<keyword evidence="4 6" id="KW-0472">Membrane</keyword>
<dbReference type="EMBL" id="LJZO01000019">
    <property type="protein sequence ID" value="ROV96693.1"/>
    <property type="molecule type" value="Genomic_DNA"/>
</dbReference>
<feature type="transmembrane region" description="Helical" evidence="6">
    <location>
        <begin position="449"/>
        <end position="472"/>
    </location>
</feature>
<evidence type="ECO:0000256" key="3">
    <source>
        <dbReference type="ARBA" id="ARBA00022989"/>
    </source>
</evidence>
<comment type="subcellular location">
    <subcellularLocation>
        <location evidence="1">Membrane</location>
        <topology evidence="1">Multi-pass membrane protein</topology>
    </subcellularLocation>
</comment>
<feature type="transmembrane region" description="Helical" evidence="6">
    <location>
        <begin position="114"/>
        <end position="133"/>
    </location>
</feature>
<dbReference type="Proteomes" id="UP000284375">
    <property type="component" value="Unassembled WGS sequence"/>
</dbReference>
<organism evidence="8 9">
    <name type="scientific">Cytospora chrysosperma</name>
    <name type="common">Cytospora canker fungus</name>
    <name type="synonym">Sphaeria chrysosperma</name>
    <dbReference type="NCBI Taxonomy" id="252740"/>
    <lineage>
        <taxon>Eukaryota</taxon>
        <taxon>Fungi</taxon>
        <taxon>Dikarya</taxon>
        <taxon>Ascomycota</taxon>
        <taxon>Pezizomycotina</taxon>
        <taxon>Sordariomycetes</taxon>
        <taxon>Sordariomycetidae</taxon>
        <taxon>Diaporthales</taxon>
        <taxon>Cytosporaceae</taxon>
        <taxon>Cytospora</taxon>
    </lineage>
</organism>
<feature type="transmembrane region" description="Helical" evidence="6">
    <location>
        <begin position="49"/>
        <end position="71"/>
    </location>
</feature>
<dbReference type="InterPro" id="IPR036259">
    <property type="entry name" value="MFS_trans_sf"/>
</dbReference>
<keyword evidence="9" id="KW-1185">Reference proteome</keyword>
<feature type="transmembrane region" description="Helical" evidence="6">
    <location>
        <begin position="366"/>
        <end position="388"/>
    </location>
</feature>
<protein>
    <recommendedName>
        <fullName evidence="7">Major facilitator superfamily (MFS) profile domain-containing protein</fullName>
    </recommendedName>
</protein>
<feature type="transmembrane region" description="Helical" evidence="6">
    <location>
        <begin position="142"/>
        <end position="163"/>
    </location>
</feature>
<feature type="transmembrane region" description="Helical" evidence="6">
    <location>
        <begin position="234"/>
        <end position="254"/>
    </location>
</feature>
<dbReference type="OrthoDB" id="194139at2759"/>
<dbReference type="AlphaFoldDB" id="A0A423W068"/>
<proteinExistence type="predicted"/>
<evidence type="ECO:0000259" key="7">
    <source>
        <dbReference type="PROSITE" id="PS50850"/>
    </source>
</evidence>
<feature type="transmembrane region" description="Helical" evidence="6">
    <location>
        <begin position="484"/>
        <end position="508"/>
    </location>
</feature>
<feature type="domain" description="Major facilitator superfamily (MFS) profile" evidence="7">
    <location>
        <begin position="49"/>
        <end position="511"/>
    </location>
</feature>
<feature type="compositionally biased region" description="Basic and acidic residues" evidence="5">
    <location>
        <begin position="1"/>
        <end position="18"/>
    </location>
</feature>
<dbReference type="PANTHER" id="PTHR23507:SF1">
    <property type="entry name" value="FI18259P1-RELATED"/>
    <property type="match status" value="1"/>
</dbReference>